<evidence type="ECO:0000256" key="1">
    <source>
        <dbReference type="ARBA" id="ARBA00001947"/>
    </source>
</evidence>
<organism evidence="8 9">
    <name type="scientific">Croceicoccus marinus</name>
    <dbReference type="NCBI Taxonomy" id="450378"/>
    <lineage>
        <taxon>Bacteria</taxon>
        <taxon>Pseudomonadati</taxon>
        <taxon>Pseudomonadota</taxon>
        <taxon>Alphaproteobacteria</taxon>
        <taxon>Sphingomonadales</taxon>
        <taxon>Erythrobacteraceae</taxon>
        <taxon>Croceicoccus</taxon>
    </lineage>
</organism>
<dbReference type="STRING" id="450378.GCA_001661675_02748"/>
<dbReference type="EMBL" id="CP019602">
    <property type="protein sequence ID" value="ARU17020.1"/>
    <property type="molecule type" value="Genomic_DNA"/>
</dbReference>
<name>A0A1Z1FE47_9SPHN</name>
<accession>A0A1Z1FE47</accession>
<evidence type="ECO:0000256" key="5">
    <source>
        <dbReference type="ARBA" id="ARBA00022833"/>
    </source>
</evidence>
<reference evidence="8 9" key="1">
    <citation type="submission" date="2017-01" db="EMBL/GenBank/DDBJ databases">
        <title>Complete genome sequence of esterase-producing bacterium Croceicoccus marinus E4A9.</title>
        <authorList>
            <person name="Wu Y.-H."/>
            <person name="Cheng H."/>
            <person name="Xu L."/>
            <person name="Huo Y.-Y."/>
            <person name="Wang C.-S."/>
            <person name="Xu X.-W."/>
        </authorList>
    </citation>
    <scope>NUCLEOTIDE SEQUENCE [LARGE SCALE GENOMIC DNA]</scope>
    <source>
        <strain evidence="8 9">E4A9</strain>
    </source>
</reference>
<keyword evidence="4" id="KW-0378">Hydrolase</keyword>
<dbReference type="SUPFAM" id="SSF51261">
    <property type="entry name" value="Duplicated hybrid motif"/>
    <property type="match status" value="1"/>
</dbReference>
<feature type="domain" description="M23ase beta-sheet core" evidence="7">
    <location>
        <begin position="246"/>
        <end position="340"/>
    </location>
</feature>
<keyword evidence="9" id="KW-1185">Reference proteome</keyword>
<dbReference type="Gene3D" id="2.70.70.10">
    <property type="entry name" value="Glucose Permease (Domain IIA)"/>
    <property type="match status" value="1"/>
</dbReference>
<dbReference type="FunFam" id="2.70.70.10:FF:000006">
    <property type="entry name" value="M23 family peptidase"/>
    <property type="match status" value="1"/>
</dbReference>
<dbReference type="AlphaFoldDB" id="A0A1Z1FE47"/>
<sequence length="370" mass="39562">MRSQGQVRFVRISSSLQMKAAGGAAALAMVWSATMGVALVSEWNTRTNAAELNARAAKVATAESWVSAYRDGLDEVADDLSRRQAFIEDMVGDHLGEMPGTGAVQGVQDSTAETRRTVQKVSAVLPEAAGLARLEARQLAFVEGLTRLADKRADDAARAIRTLGLDPATVARMNLQNTAMGGPFEAFGSGDDALDPRFEKLASSLSRMAALERGLEGIPNVLPGRRDMISSPFGYRRDPFTGRAAMHSGLDFRGATGTPIRAAAKGRVSFVGRKGGYGNVVEIRHGNGVMTRYAHMSKFDARVGDRVEAGETVGRIGSTGRSTGPHLHFEVRINNRAVDPRPMLEKGASILGARRVLETGKTDRFAAADH</sequence>
<evidence type="ECO:0000256" key="6">
    <source>
        <dbReference type="ARBA" id="ARBA00023049"/>
    </source>
</evidence>
<evidence type="ECO:0000259" key="7">
    <source>
        <dbReference type="Pfam" id="PF01551"/>
    </source>
</evidence>
<proteinExistence type="predicted"/>
<dbReference type="PANTHER" id="PTHR21666">
    <property type="entry name" value="PEPTIDASE-RELATED"/>
    <property type="match status" value="1"/>
</dbReference>
<dbReference type="CDD" id="cd12797">
    <property type="entry name" value="M23_peptidase"/>
    <property type="match status" value="1"/>
</dbReference>
<dbReference type="OrthoDB" id="9815245at2"/>
<evidence type="ECO:0000313" key="9">
    <source>
        <dbReference type="Proteomes" id="UP000195807"/>
    </source>
</evidence>
<evidence type="ECO:0000256" key="3">
    <source>
        <dbReference type="ARBA" id="ARBA00022723"/>
    </source>
</evidence>
<evidence type="ECO:0000256" key="2">
    <source>
        <dbReference type="ARBA" id="ARBA00022670"/>
    </source>
</evidence>
<dbReference type="InterPro" id="IPR016047">
    <property type="entry name" value="M23ase_b-sheet_dom"/>
</dbReference>
<evidence type="ECO:0000256" key="4">
    <source>
        <dbReference type="ARBA" id="ARBA00022801"/>
    </source>
</evidence>
<dbReference type="GO" id="GO:0006508">
    <property type="term" value="P:proteolysis"/>
    <property type="evidence" value="ECO:0007669"/>
    <property type="project" value="UniProtKB-KW"/>
</dbReference>
<evidence type="ECO:0000313" key="8">
    <source>
        <dbReference type="EMBL" id="ARU17020.1"/>
    </source>
</evidence>
<dbReference type="GO" id="GO:0046872">
    <property type="term" value="F:metal ion binding"/>
    <property type="evidence" value="ECO:0007669"/>
    <property type="project" value="UniProtKB-KW"/>
</dbReference>
<keyword evidence="6" id="KW-0482">Metalloprotease</keyword>
<comment type="cofactor">
    <cofactor evidence="1">
        <name>Zn(2+)</name>
        <dbReference type="ChEBI" id="CHEBI:29105"/>
    </cofactor>
</comment>
<keyword evidence="3" id="KW-0479">Metal-binding</keyword>
<dbReference type="GO" id="GO:0004222">
    <property type="term" value="F:metalloendopeptidase activity"/>
    <property type="evidence" value="ECO:0007669"/>
    <property type="project" value="TreeGrafter"/>
</dbReference>
<gene>
    <name evidence="8" type="ORF">A9D14_13685</name>
</gene>
<dbReference type="KEGG" id="cman:A9D14_13685"/>
<dbReference type="InterPro" id="IPR011055">
    <property type="entry name" value="Dup_hybrid_motif"/>
</dbReference>
<dbReference type="InterPro" id="IPR050570">
    <property type="entry name" value="Cell_wall_metabolism_enzyme"/>
</dbReference>
<dbReference type="Pfam" id="PF01551">
    <property type="entry name" value="Peptidase_M23"/>
    <property type="match status" value="1"/>
</dbReference>
<protein>
    <submittedName>
        <fullName evidence="8">Peptidase M23</fullName>
    </submittedName>
</protein>
<dbReference type="PANTHER" id="PTHR21666:SF288">
    <property type="entry name" value="CELL DIVISION PROTEIN YTFB"/>
    <property type="match status" value="1"/>
</dbReference>
<keyword evidence="2" id="KW-0645">Protease</keyword>
<keyword evidence="5" id="KW-0862">Zinc</keyword>
<dbReference type="Proteomes" id="UP000195807">
    <property type="component" value="Chromosome"/>
</dbReference>